<gene>
    <name evidence="2" type="ORF">GB993_08265</name>
</gene>
<dbReference type="InterPro" id="IPR006660">
    <property type="entry name" value="Arsenate_reductase-like"/>
</dbReference>
<dbReference type="PROSITE" id="PS51353">
    <property type="entry name" value="ARSC"/>
    <property type="match status" value="1"/>
</dbReference>
<dbReference type="AlphaFoldDB" id="A0A6N9I4Y7"/>
<dbReference type="Pfam" id="PF03960">
    <property type="entry name" value="ArsC"/>
    <property type="match status" value="1"/>
</dbReference>
<sequence length="132" mass="15234">MVIIYTTPFNRPSREAVQWFKRHNVPFTEIRITQHDRLSVKTLKRLIAASEDGVDSILARRSRSLKSISGLDTMSLNNLLKMMSLDSHLIHFPLIFDDERNILVTHGQEELGVFISHKERIAEMQALLRSHG</sequence>
<evidence type="ECO:0008006" key="4">
    <source>
        <dbReference type="Google" id="ProtNLM"/>
    </source>
</evidence>
<dbReference type="PANTHER" id="PTHR30041:SF7">
    <property type="entry name" value="GLOBAL TRANSCRIPTIONAL REGULATOR SPX"/>
    <property type="match status" value="1"/>
</dbReference>
<comment type="similarity">
    <text evidence="1">Belongs to the ArsC family.</text>
</comment>
<dbReference type="SUPFAM" id="SSF52833">
    <property type="entry name" value="Thioredoxin-like"/>
    <property type="match status" value="1"/>
</dbReference>
<name>A0A6N9I4Y7_9LACO</name>
<dbReference type="Proteomes" id="UP000449209">
    <property type="component" value="Unassembled WGS sequence"/>
</dbReference>
<organism evidence="2 3">
    <name type="scientific">Furfurilactobacillus milii</name>
    <dbReference type="NCBI Taxonomy" id="2888272"/>
    <lineage>
        <taxon>Bacteria</taxon>
        <taxon>Bacillati</taxon>
        <taxon>Bacillota</taxon>
        <taxon>Bacilli</taxon>
        <taxon>Lactobacillales</taxon>
        <taxon>Lactobacillaceae</taxon>
        <taxon>Furfurilactobacillus</taxon>
    </lineage>
</organism>
<evidence type="ECO:0000313" key="3">
    <source>
        <dbReference type="Proteomes" id="UP000449209"/>
    </source>
</evidence>
<accession>A0A6N9I4Y7</accession>
<evidence type="ECO:0000256" key="1">
    <source>
        <dbReference type="PROSITE-ProRule" id="PRU01282"/>
    </source>
</evidence>
<evidence type="ECO:0000313" key="2">
    <source>
        <dbReference type="EMBL" id="MYV17496.1"/>
    </source>
</evidence>
<dbReference type="RefSeq" id="WP_161003880.1">
    <property type="nucleotide sequence ID" value="NZ_WEZQ01000014.1"/>
</dbReference>
<dbReference type="PANTHER" id="PTHR30041">
    <property type="entry name" value="ARSENATE REDUCTASE"/>
    <property type="match status" value="1"/>
</dbReference>
<dbReference type="EMBL" id="WEZQ01000014">
    <property type="protein sequence ID" value="MYV17496.1"/>
    <property type="molecule type" value="Genomic_DNA"/>
</dbReference>
<proteinExistence type="inferred from homology"/>
<reference evidence="2 3" key="1">
    <citation type="journal article" date="2019" name="Appl. Environ. Microbiol.">
        <title>Genetic determinants of hydroxycinnamic acid metabolism in heterofermentative lactobacilli.</title>
        <authorList>
            <person name="Gaur G."/>
            <person name="Oh J.H."/>
            <person name="Filannino P."/>
            <person name="Gobbetti M."/>
            <person name="van Pijkeren J.P."/>
            <person name="Ganzle M.G."/>
        </authorList>
    </citation>
    <scope>NUCLEOTIDE SEQUENCE [LARGE SCALE GENOMIC DNA]</scope>
    <source>
        <strain evidence="2 3">C5</strain>
    </source>
</reference>
<dbReference type="OrthoDB" id="9794155at2"/>
<protein>
    <recommendedName>
        <fullName evidence="4">Spx/MgsR family RNA polymerase-binding regulatory protein</fullName>
    </recommendedName>
</protein>
<comment type="caution">
    <text evidence="2">The sequence shown here is derived from an EMBL/GenBank/DDBJ whole genome shotgun (WGS) entry which is preliminary data.</text>
</comment>
<dbReference type="Gene3D" id="3.40.30.10">
    <property type="entry name" value="Glutaredoxin"/>
    <property type="match status" value="1"/>
</dbReference>
<dbReference type="InterPro" id="IPR036249">
    <property type="entry name" value="Thioredoxin-like_sf"/>
</dbReference>